<feature type="region of interest" description="Disordered" evidence="1">
    <location>
        <begin position="73"/>
        <end position="145"/>
    </location>
</feature>
<evidence type="ECO:0000313" key="2">
    <source>
        <dbReference type="EMBL" id="CAB1438044.1"/>
    </source>
</evidence>
<comment type="caution">
    <text evidence="2">The sequence shown here is derived from an EMBL/GenBank/DDBJ whole genome shotgun (WGS) entry which is preliminary data.</text>
</comment>
<evidence type="ECO:0000313" key="3">
    <source>
        <dbReference type="Proteomes" id="UP001153269"/>
    </source>
</evidence>
<dbReference type="AlphaFoldDB" id="A0A9N7UU04"/>
<name>A0A9N7UU04_PLEPL</name>
<sequence>MPTQSGLGRAECGYQKDMLPHVHDESPCGDINISRSLRVSVVPTCFKETIVVPGLKKTKNVCLNDYPHSTHLHHHFERPDATPVPVTVTRRPPMDHHSPPRSWSTRPLPNANRDTGSAIQHTISHNDSESATPGSNTPRPPVRDPQTAIMRPWICGTEVAIIRVVYQRVLADDGANLFETSSWWLLIVGFFSLMHYAPSGLSAQLPWAPGLPGQSAGLLVKATRYVHTQRGSAAIGSG</sequence>
<organism evidence="2 3">
    <name type="scientific">Pleuronectes platessa</name>
    <name type="common">European plaice</name>
    <dbReference type="NCBI Taxonomy" id="8262"/>
    <lineage>
        <taxon>Eukaryota</taxon>
        <taxon>Metazoa</taxon>
        <taxon>Chordata</taxon>
        <taxon>Craniata</taxon>
        <taxon>Vertebrata</taxon>
        <taxon>Euteleostomi</taxon>
        <taxon>Actinopterygii</taxon>
        <taxon>Neopterygii</taxon>
        <taxon>Teleostei</taxon>
        <taxon>Neoteleostei</taxon>
        <taxon>Acanthomorphata</taxon>
        <taxon>Carangaria</taxon>
        <taxon>Pleuronectiformes</taxon>
        <taxon>Pleuronectoidei</taxon>
        <taxon>Pleuronectidae</taxon>
        <taxon>Pleuronectes</taxon>
    </lineage>
</organism>
<feature type="compositionally biased region" description="Polar residues" evidence="1">
    <location>
        <begin position="101"/>
        <end position="137"/>
    </location>
</feature>
<reference evidence="2" key="1">
    <citation type="submission" date="2020-03" db="EMBL/GenBank/DDBJ databases">
        <authorList>
            <person name="Weist P."/>
        </authorList>
    </citation>
    <scope>NUCLEOTIDE SEQUENCE</scope>
</reference>
<evidence type="ECO:0000256" key="1">
    <source>
        <dbReference type="SAM" id="MobiDB-lite"/>
    </source>
</evidence>
<keyword evidence="3" id="KW-1185">Reference proteome</keyword>
<dbReference type="Proteomes" id="UP001153269">
    <property type="component" value="Unassembled WGS sequence"/>
</dbReference>
<accession>A0A9N7UU04</accession>
<dbReference type="EMBL" id="CADEAL010002102">
    <property type="protein sequence ID" value="CAB1438044.1"/>
    <property type="molecule type" value="Genomic_DNA"/>
</dbReference>
<protein>
    <submittedName>
        <fullName evidence="2">Uncharacterized protein</fullName>
    </submittedName>
</protein>
<proteinExistence type="predicted"/>
<feature type="compositionally biased region" description="Low complexity" evidence="1">
    <location>
        <begin position="81"/>
        <end position="91"/>
    </location>
</feature>
<gene>
    <name evidence="2" type="ORF">PLEPLA_LOCUS26010</name>
</gene>